<evidence type="ECO:0000313" key="16">
    <source>
        <dbReference type="Proteomes" id="UP000024547"/>
    </source>
</evidence>
<evidence type="ECO:0000256" key="7">
    <source>
        <dbReference type="ARBA" id="ARBA00022475"/>
    </source>
</evidence>
<comment type="similarity">
    <text evidence="3">Belongs to the YajC family.</text>
</comment>
<evidence type="ECO:0000256" key="4">
    <source>
        <dbReference type="ARBA" id="ARBA00011718"/>
    </source>
</evidence>
<evidence type="ECO:0000313" key="15">
    <source>
        <dbReference type="EMBL" id="KCZ59296.1"/>
    </source>
</evidence>
<dbReference type="Pfam" id="PF02699">
    <property type="entry name" value="YajC"/>
    <property type="match status" value="1"/>
</dbReference>
<keyword evidence="6" id="KW-0813">Transport</keyword>
<dbReference type="eggNOG" id="COG1862">
    <property type="taxonomic scope" value="Bacteria"/>
</dbReference>
<evidence type="ECO:0000256" key="9">
    <source>
        <dbReference type="ARBA" id="ARBA00022927"/>
    </source>
</evidence>
<evidence type="ECO:0000256" key="12">
    <source>
        <dbReference type="ARBA" id="ARBA00023136"/>
    </source>
</evidence>
<evidence type="ECO:0000256" key="6">
    <source>
        <dbReference type="ARBA" id="ARBA00022448"/>
    </source>
</evidence>
<comment type="subunit">
    <text evidence="4">Part of the SecDF-YidC-YajC translocase complex. The SecDF-YidC-YajC translocase forms a supercomplex with SecYEG, called the holo-translocon (HTL).</text>
</comment>
<dbReference type="GO" id="GO:0015031">
    <property type="term" value="P:protein transport"/>
    <property type="evidence" value="ECO:0007669"/>
    <property type="project" value="UniProtKB-KW"/>
</dbReference>
<keyword evidence="7" id="KW-1003">Cell membrane</keyword>
<evidence type="ECO:0000256" key="8">
    <source>
        <dbReference type="ARBA" id="ARBA00022692"/>
    </source>
</evidence>
<comment type="caution">
    <text evidence="15">The sequence shown here is derived from an EMBL/GenBank/DDBJ whole genome shotgun (WGS) entry which is preliminary data.</text>
</comment>
<evidence type="ECO:0000256" key="5">
    <source>
        <dbReference type="ARBA" id="ARBA00014962"/>
    </source>
</evidence>
<comment type="function">
    <text evidence="1">The SecYEG-SecDF-YajC-YidC holo-translocon (HTL) protein secretase/insertase is a supercomplex required for protein secretion, insertion of proteins into membranes, and assembly of membrane protein complexes. While the SecYEG complex is essential for assembly of a number of proteins and complexes, the SecDF-YajC-YidC subcomplex facilitates these functions.</text>
</comment>
<feature type="signal peptide" evidence="14">
    <location>
        <begin position="1"/>
        <end position="23"/>
    </location>
</feature>
<dbReference type="Proteomes" id="UP000024547">
    <property type="component" value="Unassembled WGS sequence"/>
</dbReference>
<dbReference type="PATRIC" id="fig|1280948.3.peg.2805"/>
<evidence type="ECO:0000256" key="1">
    <source>
        <dbReference type="ARBA" id="ARBA00002061"/>
    </source>
</evidence>
<protein>
    <recommendedName>
        <fullName evidence="5">Sec translocon accessory complex subunit YajC</fullName>
    </recommendedName>
</protein>
<keyword evidence="12 13" id="KW-0472">Membrane</keyword>
<dbReference type="PANTHER" id="PTHR33909:SF1">
    <property type="entry name" value="SEC TRANSLOCON ACCESSORY COMPLEX SUBUNIT YAJC"/>
    <property type="match status" value="1"/>
</dbReference>
<dbReference type="STRING" id="1280948.HY36_08450"/>
<evidence type="ECO:0000256" key="3">
    <source>
        <dbReference type="ARBA" id="ARBA00006742"/>
    </source>
</evidence>
<feature type="chain" id="PRO_5001570766" description="Sec translocon accessory complex subunit YajC" evidence="14">
    <location>
        <begin position="24"/>
        <end position="123"/>
    </location>
</feature>
<comment type="subcellular location">
    <subcellularLocation>
        <location evidence="2">Cell membrane</location>
        <topology evidence="2">Single-pass membrane protein</topology>
    </subcellularLocation>
</comment>
<dbReference type="OrthoDB" id="9811406at2"/>
<dbReference type="SMART" id="SM01323">
    <property type="entry name" value="YajC"/>
    <property type="match status" value="1"/>
</dbReference>
<dbReference type="GO" id="GO:0005886">
    <property type="term" value="C:plasma membrane"/>
    <property type="evidence" value="ECO:0007669"/>
    <property type="project" value="UniProtKB-SubCell"/>
</dbReference>
<dbReference type="GeneID" id="92500617"/>
<sequence length="123" mass="13044">MLTRLATLTAVAAAATLPAFAQAAPSAAGPSIMSQVLLFLPLILIFYFLLIRPQQQRAKKHKALIEGIKKGDTIVTSGGLVGKVTKPGDDEITVELADGVRVQIIKQMVIDVRGKNQPVAAND</sequence>
<accession>A0A059DZF0</accession>
<dbReference type="PRINTS" id="PR01853">
    <property type="entry name" value="YAJCTRNLCASE"/>
</dbReference>
<keyword evidence="9" id="KW-0653">Protein transport</keyword>
<keyword evidence="16" id="KW-1185">Reference proteome</keyword>
<proteinExistence type="inferred from homology"/>
<keyword evidence="14" id="KW-0732">Signal</keyword>
<evidence type="ECO:0000256" key="13">
    <source>
        <dbReference type="SAM" id="Phobius"/>
    </source>
</evidence>
<evidence type="ECO:0000256" key="11">
    <source>
        <dbReference type="ARBA" id="ARBA00023010"/>
    </source>
</evidence>
<organism evidence="15 16">
    <name type="scientific">Hyphomonas atlantica</name>
    <dbReference type="NCBI Taxonomy" id="1280948"/>
    <lineage>
        <taxon>Bacteria</taxon>
        <taxon>Pseudomonadati</taxon>
        <taxon>Pseudomonadota</taxon>
        <taxon>Alphaproteobacteria</taxon>
        <taxon>Hyphomonadales</taxon>
        <taxon>Hyphomonadaceae</taxon>
        <taxon>Hyphomonas</taxon>
    </lineage>
</organism>
<evidence type="ECO:0000256" key="10">
    <source>
        <dbReference type="ARBA" id="ARBA00022989"/>
    </source>
</evidence>
<name>A0A059DZF0_9PROT</name>
<keyword evidence="8 13" id="KW-0812">Transmembrane</keyword>
<evidence type="ECO:0000256" key="14">
    <source>
        <dbReference type="SAM" id="SignalP"/>
    </source>
</evidence>
<dbReference type="NCBIfam" id="TIGR00739">
    <property type="entry name" value="yajC"/>
    <property type="match status" value="1"/>
</dbReference>
<keyword evidence="11" id="KW-0811">Translocation</keyword>
<dbReference type="EMBL" id="AWFH01000045">
    <property type="protein sequence ID" value="KCZ59296.1"/>
    <property type="molecule type" value="Genomic_DNA"/>
</dbReference>
<dbReference type="PANTHER" id="PTHR33909">
    <property type="entry name" value="SEC TRANSLOCON ACCESSORY COMPLEX SUBUNIT YAJC"/>
    <property type="match status" value="1"/>
</dbReference>
<dbReference type="InterPro" id="IPR003849">
    <property type="entry name" value="Preprotein_translocase_YajC"/>
</dbReference>
<dbReference type="AlphaFoldDB" id="A0A059DZF0"/>
<reference evidence="15 16" key="1">
    <citation type="journal article" date="2014" name="Antonie Van Leeuwenhoek">
        <title>Hyphomonas beringensis sp. nov. and Hyphomonas chukchiensis sp. nov., isolated from surface seawater of the Bering Sea and Chukchi Sea.</title>
        <authorList>
            <person name="Li C."/>
            <person name="Lai Q."/>
            <person name="Li G."/>
            <person name="Dong C."/>
            <person name="Wang J."/>
            <person name="Liao Y."/>
            <person name="Shao Z."/>
        </authorList>
    </citation>
    <scope>NUCLEOTIDE SEQUENCE [LARGE SCALE GENOMIC DNA]</scope>
    <source>
        <strain evidence="15 16">22II1-22F38</strain>
    </source>
</reference>
<gene>
    <name evidence="15" type="ORF">HY36_08450</name>
</gene>
<evidence type="ECO:0000256" key="2">
    <source>
        <dbReference type="ARBA" id="ARBA00004162"/>
    </source>
</evidence>
<keyword evidence="10 13" id="KW-1133">Transmembrane helix</keyword>
<feature type="transmembrane region" description="Helical" evidence="13">
    <location>
        <begin position="33"/>
        <end position="51"/>
    </location>
</feature>
<dbReference type="RefSeq" id="WP_051602808.1">
    <property type="nucleotide sequence ID" value="NZ_AWFH01000045.1"/>
</dbReference>